<gene>
    <name evidence="7" type="ORF">BCF46_3292</name>
</gene>
<dbReference type="Gene3D" id="2.40.10.120">
    <property type="match status" value="1"/>
</dbReference>
<keyword evidence="5" id="KW-0732">Signal</keyword>
<feature type="signal peptide" evidence="5">
    <location>
        <begin position="1"/>
        <end position="19"/>
    </location>
</feature>
<dbReference type="SUPFAM" id="SSF50156">
    <property type="entry name" value="PDZ domain-like"/>
    <property type="match status" value="2"/>
</dbReference>
<dbReference type="InterPro" id="IPR036034">
    <property type="entry name" value="PDZ_sf"/>
</dbReference>
<proteinExistence type="inferred from homology"/>
<organism evidence="7 8">
    <name type="scientific">Litoreibacter meonggei</name>
    <dbReference type="NCBI Taxonomy" id="1049199"/>
    <lineage>
        <taxon>Bacteria</taxon>
        <taxon>Pseudomonadati</taxon>
        <taxon>Pseudomonadota</taxon>
        <taxon>Alphaproteobacteria</taxon>
        <taxon>Rhodobacterales</taxon>
        <taxon>Roseobacteraceae</taxon>
        <taxon>Litoreibacter</taxon>
    </lineage>
</organism>
<dbReference type="RefSeq" id="WP_121026764.1">
    <property type="nucleotide sequence ID" value="NZ_RCCE01000006.1"/>
</dbReference>
<keyword evidence="8" id="KW-1185">Reference proteome</keyword>
<keyword evidence="2 7" id="KW-0645">Protease</keyword>
<reference evidence="7 8" key="1">
    <citation type="submission" date="2018-10" db="EMBL/GenBank/DDBJ databases">
        <title>Genomic Encyclopedia of Archaeal and Bacterial Type Strains, Phase II (KMG-II): from individual species to whole genera.</title>
        <authorList>
            <person name="Goeker M."/>
        </authorList>
    </citation>
    <scope>NUCLEOTIDE SEQUENCE [LARGE SCALE GENOMIC DNA]</scope>
    <source>
        <strain evidence="7 8">DSM 29466</strain>
    </source>
</reference>
<dbReference type="PANTHER" id="PTHR22939:SF129">
    <property type="entry name" value="SERINE PROTEASE HTRA2, MITOCHONDRIAL"/>
    <property type="match status" value="1"/>
</dbReference>
<comment type="similarity">
    <text evidence="1">Belongs to the peptidase S1C family.</text>
</comment>
<dbReference type="EMBL" id="RCCE01000006">
    <property type="protein sequence ID" value="RLJ40722.1"/>
    <property type="molecule type" value="Genomic_DNA"/>
</dbReference>
<dbReference type="GO" id="GO:0006508">
    <property type="term" value="P:proteolysis"/>
    <property type="evidence" value="ECO:0007669"/>
    <property type="project" value="UniProtKB-KW"/>
</dbReference>
<dbReference type="Proteomes" id="UP000269157">
    <property type="component" value="Unassembled WGS sequence"/>
</dbReference>
<dbReference type="PROSITE" id="PS50106">
    <property type="entry name" value="PDZ"/>
    <property type="match status" value="1"/>
</dbReference>
<dbReference type="InterPro" id="IPR009003">
    <property type="entry name" value="Peptidase_S1_PA"/>
</dbReference>
<evidence type="ECO:0000313" key="7">
    <source>
        <dbReference type="EMBL" id="RLJ40722.1"/>
    </source>
</evidence>
<dbReference type="Gene3D" id="2.30.42.10">
    <property type="match status" value="1"/>
</dbReference>
<feature type="domain" description="PDZ" evidence="6">
    <location>
        <begin position="279"/>
        <end position="344"/>
    </location>
</feature>
<dbReference type="PRINTS" id="PR00834">
    <property type="entry name" value="PROTEASES2C"/>
</dbReference>
<dbReference type="AlphaFoldDB" id="A0A497VBT1"/>
<keyword evidence="3" id="KW-0378">Hydrolase</keyword>
<evidence type="ECO:0000256" key="5">
    <source>
        <dbReference type="SAM" id="SignalP"/>
    </source>
</evidence>
<dbReference type="InterPro" id="IPR041489">
    <property type="entry name" value="PDZ_6"/>
</dbReference>
<dbReference type="Pfam" id="PF13180">
    <property type="entry name" value="PDZ_2"/>
    <property type="match status" value="1"/>
</dbReference>
<accession>A0A497VBT1</accession>
<dbReference type="SMART" id="SM00228">
    <property type="entry name" value="PDZ"/>
    <property type="match status" value="2"/>
</dbReference>
<comment type="caution">
    <text evidence="7">The sequence shown here is derived from an EMBL/GenBank/DDBJ whole genome shotgun (WGS) entry which is preliminary data.</text>
</comment>
<dbReference type="InterPro" id="IPR001940">
    <property type="entry name" value="Peptidase_S1C"/>
</dbReference>
<evidence type="ECO:0000313" key="8">
    <source>
        <dbReference type="Proteomes" id="UP000269157"/>
    </source>
</evidence>
<name>A0A497VBT1_9RHOB</name>
<feature type="chain" id="PRO_5019778128" evidence="5">
    <location>
        <begin position="20"/>
        <end position="460"/>
    </location>
</feature>
<evidence type="ECO:0000256" key="2">
    <source>
        <dbReference type="ARBA" id="ARBA00022670"/>
    </source>
</evidence>
<dbReference type="Pfam" id="PF17820">
    <property type="entry name" value="PDZ_6"/>
    <property type="match status" value="1"/>
</dbReference>
<evidence type="ECO:0000256" key="3">
    <source>
        <dbReference type="ARBA" id="ARBA00022801"/>
    </source>
</evidence>
<dbReference type="Pfam" id="PF13365">
    <property type="entry name" value="Trypsin_2"/>
    <property type="match status" value="1"/>
</dbReference>
<dbReference type="PANTHER" id="PTHR22939">
    <property type="entry name" value="SERINE PROTEASE FAMILY S1C HTRA-RELATED"/>
    <property type="match status" value="1"/>
</dbReference>
<evidence type="ECO:0000256" key="4">
    <source>
        <dbReference type="ARBA" id="ARBA00022825"/>
    </source>
</evidence>
<dbReference type="InterPro" id="IPR001478">
    <property type="entry name" value="PDZ"/>
</dbReference>
<evidence type="ECO:0000259" key="6">
    <source>
        <dbReference type="PROSITE" id="PS50106"/>
    </source>
</evidence>
<evidence type="ECO:0000256" key="1">
    <source>
        <dbReference type="ARBA" id="ARBA00010541"/>
    </source>
</evidence>
<dbReference type="SUPFAM" id="SSF50494">
    <property type="entry name" value="Trypsin-like serine proteases"/>
    <property type="match status" value="1"/>
</dbReference>
<sequence>MRLILPVLAALAFALPATAEVKVPQNQTEISLSFAPLVKEAAPAVVNIFANRVVQQSESPFRGNPMFEDLFRGFGLSRPRVQNSLGSGVIVSEDGVVVSNYHVVGMATEIRVVLTDRREFEAEILLADQDSDLAILKIDADTPLPHLDFRDSDEVEVGELALAIGNPFGIGQTVTSGIVSGLARSGTATGNARGYYLQTDAAINPGNSGGALIDVSGRLIGINTSILTRSGGSNGVGFAIPANLVARYVDQARAGNDSFTQAWAGIFGQAVDYSLAEGFGLSVPEGVVISSMHPVSPFAEAGLALGDIVLSVDGQPVNSPPEMLFRMSVRSVGDSITVEYLSDGEVREAEVALIEAPDTPPRDARVVQDGTLAGLAVANINPAVQSELNLPTAMSEGVVVTDVSGPLARVGLRAGDVLLEINGEAVVTTADVEDISDMRSRNWRIDGLRGGQRFSYRFRI</sequence>
<keyword evidence="4" id="KW-0720">Serine protease</keyword>
<protein>
    <submittedName>
        <fullName evidence="7">Do/DeqQ family serine protease</fullName>
    </submittedName>
</protein>
<dbReference type="GO" id="GO:0004252">
    <property type="term" value="F:serine-type endopeptidase activity"/>
    <property type="evidence" value="ECO:0007669"/>
    <property type="project" value="InterPro"/>
</dbReference>
<dbReference type="OrthoDB" id="9758917at2"/>
<dbReference type="Gene3D" id="2.30.42.60">
    <property type="match status" value="1"/>
</dbReference>